<dbReference type="InterPro" id="IPR036397">
    <property type="entry name" value="RNaseH_sf"/>
</dbReference>
<dbReference type="CDD" id="cd06222">
    <property type="entry name" value="RNase_H_like"/>
    <property type="match status" value="1"/>
</dbReference>
<proteinExistence type="predicted"/>
<comment type="caution">
    <text evidence="2">The sequence shown here is derived from an EMBL/GenBank/DDBJ whole genome shotgun (WGS) entry which is preliminary data.</text>
</comment>
<dbReference type="GO" id="GO:0003964">
    <property type="term" value="F:RNA-directed DNA polymerase activity"/>
    <property type="evidence" value="ECO:0007669"/>
    <property type="project" value="UniProtKB-KW"/>
</dbReference>
<keyword evidence="2" id="KW-0695">RNA-directed DNA polymerase</keyword>
<evidence type="ECO:0000259" key="1">
    <source>
        <dbReference type="Pfam" id="PF13456"/>
    </source>
</evidence>
<dbReference type="GO" id="GO:0003676">
    <property type="term" value="F:nucleic acid binding"/>
    <property type="evidence" value="ECO:0007669"/>
    <property type="project" value="InterPro"/>
</dbReference>
<dbReference type="PANTHER" id="PTHR47074">
    <property type="entry name" value="BNAC02G40300D PROTEIN"/>
    <property type="match status" value="1"/>
</dbReference>
<dbReference type="InterPro" id="IPR002156">
    <property type="entry name" value="RNaseH_domain"/>
</dbReference>
<dbReference type="InterPro" id="IPR052929">
    <property type="entry name" value="RNase_H-like_EbsB-rel"/>
</dbReference>
<sequence>MNNIKRPPKVEQVKANFDAAFSQQDITVTAGIIIRNREGLVMRACTYPLRRTRDPTTVEAKVYLQAIIFGEEMEGDALIVIKKLKSDLADRSKIGNIINEIQRKRFNFGNLYFEFTPRKTNKAAHALATRGYNLISQSYWTEEVPMEVEPTVVNDQRRFLNR</sequence>
<name>A0A5B6W8E4_9ROSI</name>
<dbReference type="InterPro" id="IPR044730">
    <property type="entry name" value="RNase_H-like_dom_plant"/>
</dbReference>
<keyword evidence="3" id="KW-1185">Reference proteome</keyword>
<dbReference type="Pfam" id="PF13456">
    <property type="entry name" value="RVT_3"/>
    <property type="match status" value="1"/>
</dbReference>
<gene>
    <name evidence="2" type="ORF">EPI10_011559</name>
</gene>
<dbReference type="Proteomes" id="UP000325315">
    <property type="component" value="Unassembled WGS sequence"/>
</dbReference>
<dbReference type="GO" id="GO:0004523">
    <property type="term" value="F:RNA-DNA hybrid ribonuclease activity"/>
    <property type="evidence" value="ECO:0007669"/>
    <property type="project" value="InterPro"/>
</dbReference>
<dbReference type="AlphaFoldDB" id="A0A5B6W8E4"/>
<keyword evidence="2" id="KW-0548">Nucleotidyltransferase</keyword>
<reference evidence="3" key="1">
    <citation type="journal article" date="2019" name="Plant Biotechnol. J.">
        <title>Genome sequencing of the Australian wild diploid species Gossypium australe highlights disease resistance and delayed gland morphogenesis.</title>
        <authorList>
            <person name="Cai Y."/>
            <person name="Cai X."/>
            <person name="Wang Q."/>
            <person name="Wang P."/>
            <person name="Zhang Y."/>
            <person name="Cai C."/>
            <person name="Xu Y."/>
            <person name="Wang K."/>
            <person name="Zhou Z."/>
            <person name="Wang C."/>
            <person name="Geng S."/>
            <person name="Li B."/>
            <person name="Dong Q."/>
            <person name="Hou Y."/>
            <person name="Wang H."/>
            <person name="Ai P."/>
            <person name="Liu Z."/>
            <person name="Yi F."/>
            <person name="Sun M."/>
            <person name="An G."/>
            <person name="Cheng J."/>
            <person name="Zhang Y."/>
            <person name="Shi Q."/>
            <person name="Xie Y."/>
            <person name="Shi X."/>
            <person name="Chang Y."/>
            <person name="Huang F."/>
            <person name="Chen Y."/>
            <person name="Hong S."/>
            <person name="Mi L."/>
            <person name="Sun Q."/>
            <person name="Zhang L."/>
            <person name="Zhou B."/>
            <person name="Peng R."/>
            <person name="Zhang X."/>
            <person name="Liu F."/>
        </authorList>
    </citation>
    <scope>NUCLEOTIDE SEQUENCE [LARGE SCALE GENOMIC DNA]</scope>
    <source>
        <strain evidence="3">cv. PA1801</strain>
    </source>
</reference>
<dbReference type="OrthoDB" id="1002400at2759"/>
<dbReference type="PANTHER" id="PTHR47074:SF61">
    <property type="entry name" value="RNASE H TYPE-1 DOMAIN-CONTAINING PROTEIN"/>
    <property type="match status" value="1"/>
</dbReference>
<feature type="domain" description="RNase H type-1" evidence="1">
    <location>
        <begin position="16"/>
        <end position="130"/>
    </location>
</feature>
<evidence type="ECO:0000313" key="2">
    <source>
        <dbReference type="EMBL" id="KAA3477686.1"/>
    </source>
</evidence>
<accession>A0A5B6W8E4</accession>
<organism evidence="2 3">
    <name type="scientific">Gossypium australe</name>
    <dbReference type="NCBI Taxonomy" id="47621"/>
    <lineage>
        <taxon>Eukaryota</taxon>
        <taxon>Viridiplantae</taxon>
        <taxon>Streptophyta</taxon>
        <taxon>Embryophyta</taxon>
        <taxon>Tracheophyta</taxon>
        <taxon>Spermatophyta</taxon>
        <taxon>Magnoliopsida</taxon>
        <taxon>eudicotyledons</taxon>
        <taxon>Gunneridae</taxon>
        <taxon>Pentapetalae</taxon>
        <taxon>rosids</taxon>
        <taxon>malvids</taxon>
        <taxon>Malvales</taxon>
        <taxon>Malvaceae</taxon>
        <taxon>Malvoideae</taxon>
        <taxon>Gossypium</taxon>
    </lineage>
</organism>
<evidence type="ECO:0000313" key="3">
    <source>
        <dbReference type="Proteomes" id="UP000325315"/>
    </source>
</evidence>
<dbReference type="EMBL" id="SMMG02000004">
    <property type="protein sequence ID" value="KAA3477686.1"/>
    <property type="molecule type" value="Genomic_DNA"/>
</dbReference>
<protein>
    <submittedName>
        <fullName evidence="2">Reverse transcriptase</fullName>
    </submittedName>
</protein>
<keyword evidence="2" id="KW-0808">Transferase</keyword>
<dbReference type="Gene3D" id="3.30.420.10">
    <property type="entry name" value="Ribonuclease H-like superfamily/Ribonuclease H"/>
    <property type="match status" value="1"/>
</dbReference>